<dbReference type="GO" id="GO:0000105">
    <property type="term" value="P:L-histidine biosynthetic process"/>
    <property type="evidence" value="ECO:0007669"/>
    <property type="project" value="UniProtKB-UniRule"/>
</dbReference>
<dbReference type="EMBL" id="VDUZ01000055">
    <property type="protein sequence ID" value="TXL70687.1"/>
    <property type="molecule type" value="Genomic_DNA"/>
</dbReference>
<dbReference type="InterPro" id="IPR006195">
    <property type="entry name" value="aa-tRNA-synth_II"/>
</dbReference>
<evidence type="ECO:0000256" key="7">
    <source>
        <dbReference type="ARBA" id="ARBA00022490"/>
    </source>
</evidence>
<dbReference type="PROSITE" id="PS50862">
    <property type="entry name" value="AA_TRNA_LIGASE_II"/>
    <property type="match status" value="1"/>
</dbReference>
<evidence type="ECO:0000256" key="9">
    <source>
        <dbReference type="ARBA" id="ARBA00025246"/>
    </source>
</evidence>
<accession>A0A5C8PCA3</accession>
<keyword evidence="10" id="KW-0028">Amino-acid biosynthesis</keyword>
<dbReference type="SUPFAM" id="SSF55681">
    <property type="entry name" value="Class II aaRS and biotin synthetases"/>
    <property type="match status" value="1"/>
</dbReference>
<comment type="subcellular location">
    <subcellularLocation>
        <location evidence="1 10">Cytoplasm</location>
    </subcellularLocation>
</comment>
<comment type="caution">
    <text evidence="13">The sequence shown here is derived from an EMBL/GenBank/DDBJ whole genome shotgun (WGS) entry which is preliminary data.</text>
</comment>
<comment type="subunit">
    <text evidence="5">Homodimer.</text>
</comment>
<evidence type="ECO:0000256" key="4">
    <source>
        <dbReference type="ARBA" id="ARBA00011496"/>
    </source>
</evidence>
<dbReference type="Gene3D" id="3.30.930.10">
    <property type="entry name" value="Bira Bifunctional Protein, Domain 2"/>
    <property type="match status" value="1"/>
</dbReference>
<comment type="miscellaneous">
    <text evidence="10">This function is generally fulfilled by the C-terminal part of HisG, which is missing in some bacteria such as this one.</text>
</comment>
<evidence type="ECO:0000256" key="3">
    <source>
        <dbReference type="ARBA" id="ARBA00005539"/>
    </source>
</evidence>
<keyword evidence="13" id="KW-0328">Glycosyltransferase</keyword>
<dbReference type="InterPro" id="IPR045864">
    <property type="entry name" value="aa-tRNA-synth_II/BPL/LPL"/>
</dbReference>
<evidence type="ECO:0000256" key="1">
    <source>
        <dbReference type="ARBA" id="ARBA00004496"/>
    </source>
</evidence>
<dbReference type="PANTHER" id="PTHR43707">
    <property type="entry name" value="HISTIDYL-TRNA SYNTHETASE"/>
    <property type="match status" value="1"/>
</dbReference>
<dbReference type="GO" id="GO:0004821">
    <property type="term" value="F:histidine-tRNA ligase activity"/>
    <property type="evidence" value="ECO:0007669"/>
    <property type="project" value="TreeGrafter"/>
</dbReference>
<dbReference type="GO" id="GO:0006427">
    <property type="term" value="P:histidyl-tRNA aminoacylation"/>
    <property type="evidence" value="ECO:0007669"/>
    <property type="project" value="TreeGrafter"/>
</dbReference>
<evidence type="ECO:0000259" key="12">
    <source>
        <dbReference type="PROSITE" id="PS50862"/>
    </source>
</evidence>
<dbReference type="UniPathway" id="UPA00031">
    <property type="reaction ID" value="UER00006"/>
</dbReference>
<evidence type="ECO:0000256" key="6">
    <source>
        <dbReference type="ARBA" id="ARBA00020397"/>
    </source>
</evidence>
<dbReference type="PANTHER" id="PTHR43707:SF1">
    <property type="entry name" value="HISTIDINE--TRNA LIGASE, MITOCHONDRIAL-RELATED"/>
    <property type="match status" value="1"/>
</dbReference>
<comment type="subunit">
    <text evidence="4 10">Heteromultimer composed of HisG and HisZ subunits.</text>
</comment>
<evidence type="ECO:0000256" key="11">
    <source>
        <dbReference type="SAM" id="MobiDB-lite"/>
    </source>
</evidence>
<dbReference type="AlphaFoldDB" id="A0A5C8PCA3"/>
<evidence type="ECO:0000256" key="10">
    <source>
        <dbReference type="HAMAP-Rule" id="MF_00125"/>
    </source>
</evidence>
<reference evidence="13 14" key="1">
    <citation type="submission" date="2019-06" db="EMBL/GenBank/DDBJ databases">
        <title>New taxonomy in bacterial strain CC-CFT640, isolated from vineyard.</title>
        <authorList>
            <person name="Lin S.-Y."/>
            <person name="Tsai C.-F."/>
            <person name="Young C.-C."/>
        </authorList>
    </citation>
    <scope>NUCLEOTIDE SEQUENCE [LARGE SCALE GENOMIC DNA]</scope>
    <source>
        <strain evidence="13 14">CC-CFT640</strain>
    </source>
</reference>
<dbReference type="Proteomes" id="UP000321638">
    <property type="component" value="Unassembled WGS sequence"/>
</dbReference>
<evidence type="ECO:0000256" key="5">
    <source>
        <dbReference type="ARBA" id="ARBA00011738"/>
    </source>
</evidence>
<dbReference type="Pfam" id="PF13393">
    <property type="entry name" value="tRNA-synt_His"/>
    <property type="match status" value="1"/>
</dbReference>
<keyword evidence="14" id="KW-1185">Reference proteome</keyword>
<comment type="function">
    <text evidence="9 10">Required for the first step of histidine biosynthesis. May allow the feedback regulation of ATP phosphoribosyltransferase activity by histidine.</text>
</comment>
<gene>
    <name evidence="10" type="primary">hisZ</name>
    <name evidence="13" type="ORF">FHP25_33505</name>
</gene>
<evidence type="ECO:0000313" key="14">
    <source>
        <dbReference type="Proteomes" id="UP000321638"/>
    </source>
</evidence>
<comment type="similarity">
    <text evidence="3 10">Belongs to the class-II aminoacyl-tRNA synthetase family. HisZ subfamily.</text>
</comment>
<evidence type="ECO:0000256" key="8">
    <source>
        <dbReference type="ARBA" id="ARBA00023102"/>
    </source>
</evidence>
<dbReference type="OrthoDB" id="9769617at2"/>
<protein>
    <recommendedName>
        <fullName evidence="6 10">ATP phosphoribosyltransferase regulatory subunit</fullName>
    </recommendedName>
</protein>
<feature type="region of interest" description="Disordered" evidence="11">
    <location>
        <begin position="1"/>
        <end position="36"/>
    </location>
</feature>
<evidence type="ECO:0000256" key="2">
    <source>
        <dbReference type="ARBA" id="ARBA00004667"/>
    </source>
</evidence>
<proteinExistence type="inferred from homology"/>
<dbReference type="InterPro" id="IPR041715">
    <property type="entry name" value="HisRS-like_core"/>
</dbReference>
<comment type="pathway">
    <text evidence="2 10">Amino-acid biosynthesis; L-histidine biosynthesis; L-histidine from 5-phospho-alpha-D-ribose 1-diphosphate: step 1/9.</text>
</comment>
<keyword evidence="7 10" id="KW-0963">Cytoplasm</keyword>
<dbReference type="InterPro" id="IPR004517">
    <property type="entry name" value="HisZ"/>
</dbReference>
<dbReference type="HAMAP" id="MF_00125">
    <property type="entry name" value="HisZ"/>
    <property type="match status" value="1"/>
</dbReference>
<name>A0A5C8PCA3_9HYPH</name>
<dbReference type="GO" id="GO:0005737">
    <property type="term" value="C:cytoplasm"/>
    <property type="evidence" value="ECO:0007669"/>
    <property type="project" value="UniProtKB-SubCell"/>
</dbReference>
<sequence length="425" mass="45547">MPSVPPALPLHPVHGGDRLNAADTPHRGLLPAGLSDMLPPEAAREARAMELVMGRLAAHGYQRVKPPLVEFEESLLGGPGAALSKDTFRLMDPVSQRMMGVRPDMTVQVARIAVTRLKDAARPLRLSYAGNVIRVRGSQLRPERQFAQVGAELIGPDSAEADAETVLLAVEALRAVGVANLSVDLNLPTLVTALCRVLALPGAVIARLRRALERKDEDAVRRALETRTATDLFVGLLRCVGQAEPGIATLKALDLPAEARSEAERLALAVSLVRAAAPDLRLTVDPVEYRGLEYQTGVSFTFYALDTRGELGRGGRYRAGYPEDQVTADSAVVSLTAADDLESIGCTEPATGFTLFMDTVSGAARIELAGKRLYVPCGIAWADLAQWQQDGFLTVRGLEPATDAAAEARRLDCTHFLIDGRPVTV</sequence>
<feature type="domain" description="Aminoacyl-transfer RNA synthetases class-II family profile" evidence="12">
    <location>
        <begin position="56"/>
        <end position="385"/>
    </location>
</feature>
<keyword evidence="8 10" id="KW-0368">Histidine biosynthesis</keyword>
<evidence type="ECO:0000313" key="13">
    <source>
        <dbReference type="EMBL" id="TXL70687.1"/>
    </source>
</evidence>
<organism evidence="13 14">
    <name type="scientific">Vineibacter terrae</name>
    <dbReference type="NCBI Taxonomy" id="2586908"/>
    <lineage>
        <taxon>Bacteria</taxon>
        <taxon>Pseudomonadati</taxon>
        <taxon>Pseudomonadota</taxon>
        <taxon>Alphaproteobacteria</taxon>
        <taxon>Hyphomicrobiales</taxon>
        <taxon>Vineibacter</taxon>
    </lineage>
</organism>
<dbReference type="InterPro" id="IPR004516">
    <property type="entry name" value="HisRS/HisZ"/>
</dbReference>
<keyword evidence="13" id="KW-0808">Transferase</keyword>
<dbReference type="GO" id="GO:0016757">
    <property type="term" value="F:glycosyltransferase activity"/>
    <property type="evidence" value="ECO:0007669"/>
    <property type="project" value="UniProtKB-KW"/>
</dbReference>